<protein>
    <submittedName>
        <fullName evidence="1">Uncharacterized protein</fullName>
    </submittedName>
</protein>
<organism evidence="1">
    <name type="scientific">bioreactor metagenome</name>
    <dbReference type="NCBI Taxonomy" id="1076179"/>
    <lineage>
        <taxon>unclassified sequences</taxon>
        <taxon>metagenomes</taxon>
        <taxon>ecological metagenomes</taxon>
    </lineage>
</organism>
<gene>
    <name evidence="1" type="ORF">SDC9_204951</name>
</gene>
<dbReference type="EMBL" id="VSSQ01128584">
    <property type="protein sequence ID" value="MPN57257.1"/>
    <property type="molecule type" value="Genomic_DNA"/>
</dbReference>
<accession>A0A645J1H9</accession>
<reference evidence="1" key="1">
    <citation type="submission" date="2019-08" db="EMBL/GenBank/DDBJ databases">
        <authorList>
            <person name="Kucharzyk K."/>
            <person name="Murdoch R.W."/>
            <person name="Higgins S."/>
            <person name="Loffler F."/>
        </authorList>
    </citation>
    <scope>NUCLEOTIDE SEQUENCE</scope>
</reference>
<dbReference type="AlphaFoldDB" id="A0A645J1H9"/>
<comment type="caution">
    <text evidence="1">The sequence shown here is derived from an EMBL/GenBank/DDBJ whole genome shotgun (WGS) entry which is preliminary data.</text>
</comment>
<evidence type="ECO:0000313" key="1">
    <source>
        <dbReference type="EMBL" id="MPN57257.1"/>
    </source>
</evidence>
<sequence length="92" mass="10703">MVSLFITLRTNYRTQFNILEYQDETYAITNLIDGNAYLLRCDIEPNSDSQDTGSLIRLYRNESLVVNVFEEDIMKNNVTIFSKVILENRTGD</sequence>
<name>A0A645J1H9_9ZZZZ</name>
<proteinExistence type="predicted"/>